<dbReference type="Pfam" id="PF15454">
    <property type="entry name" value="LAMTOR"/>
    <property type="match status" value="1"/>
</dbReference>
<evidence type="ECO:0008006" key="8">
    <source>
        <dbReference type="Google" id="ProtNLM"/>
    </source>
</evidence>
<dbReference type="AlphaFoldDB" id="A0A2S4PUF7"/>
<evidence type="ECO:0000313" key="6">
    <source>
        <dbReference type="EMBL" id="POS85665.1"/>
    </source>
</evidence>
<accession>A0A2S4PUF7</accession>
<feature type="non-terminal residue" evidence="6">
    <location>
        <position position="169"/>
    </location>
</feature>
<evidence type="ECO:0000256" key="1">
    <source>
        <dbReference type="ARBA" id="ARBA00004308"/>
    </source>
</evidence>
<protein>
    <recommendedName>
        <fullName evidence="8">Late endosomal/lysosomal adaptor and MAPK and MTOR activator 1</fullName>
    </recommendedName>
</protein>
<dbReference type="STRING" id="225359.A0A2S4PUF7"/>
<keyword evidence="4" id="KW-0564">Palmitate</keyword>
<dbReference type="EMBL" id="PEDP01000536">
    <property type="protein sequence ID" value="POS85665.1"/>
    <property type="molecule type" value="Genomic_DNA"/>
</dbReference>
<evidence type="ECO:0000256" key="5">
    <source>
        <dbReference type="ARBA" id="ARBA00023288"/>
    </source>
</evidence>
<keyword evidence="3" id="KW-0472">Membrane</keyword>
<keyword evidence="2" id="KW-0519">Myristate</keyword>
<dbReference type="GO" id="GO:0071986">
    <property type="term" value="C:Ragulator complex"/>
    <property type="evidence" value="ECO:0007669"/>
    <property type="project" value="InterPro"/>
</dbReference>
<dbReference type="GO" id="GO:0071230">
    <property type="term" value="P:cellular response to amino acid stimulus"/>
    <property type="evidence" value="ECO:0007669"/>
    <property type="project" value="InterPro"/>
</dbReference>
<dbReference type="SMART" id="SM01262">
    <property type="entry name" value="LAMTOR"/>
    <property type="match status" value="1"/>
</dbReference>
<keyword evidence="5" id="KW-0449">Lipoprotein</keyword>
<comment type="caution">
    <text evidence="6">The sequence shown here is derived from an EMBL/GenBank/DDBJ whole genome shotgun (WGS) entry which is preliminary data.</text>
</comment>
<name>A0A2S4PUF7_9PEZI</name>
<evidence type="ECO:0000256" key="2">
    <source>
        <dbReference type="ARBA" id="ARBA00022707"/>
    </source>
</evidence>
<dbReference type="GO" id="GO:0032008">
    <property type="term" value="P:positive regulation of TOR signaling"/>
    <property type="evidence" value="ECO:0007669"/>
    <property type="project" value="InterPro"/>
</dbReference>
<reference evidence="6 7" key="1">
    <citation type="submission" date="2017-10" db="EMBL/GenBank/DDBJ databases">
        <title>Development of genomic resources for the powdery mildew, Erysiphe pulchra.</title>
        <authorList>
            <person name="Wadl P.A."/>
            <person name="Mack B.M."/>
            <person name="Moore G."/>
            <person name="Beltz S.B."/>
        </authorList>
    </citation>
    <scope>NUCLEOTIDE SEQUENCE [LARGE SCALE GENOMIC DNA]</scope>
    <source>
        <strain evidence="6">Cflorida</strain>
    </source>
</reference>
<gene>
    <name evidence="6" type="ORF">EPUL_002375</name>
</gene>
<dbReference type="InterPro" id="IPR028209">
    <property type="entry name" value="LAMTOR1/MEH1"/>
</dbReference>
<evidence type="ECO:0000313" key="7">
    <source>
        <dbReference type="Proteomes" id="UP000237438"/>
    </source>
</evidence>
<dbReference type="GO" id="GO:0001919">
    <property type="term" value="P:regulation of receptor recycling"/>
    <property type="evidence" value="ECO:0007669"/>
    <property type="project" value="InterPro"/>
</dbReference>
<dbReference type="GO" id="GO:0045121">
    <property type="term" value="C:membrane raft"/>
    <property type="evidence" value="ECO:0007669"/>
    <property type="project" value="InterPro"/>
</dbReference>
<comment type="subcellular location">
    <subcellularLocation>
        <location evidence="1">Endomembrane system</location>
    </subcellularLocation>
</comment>
<evidence type="ECO:0000256" key="3">
    <source>
        <dbReference type="ARBA" id="ARBA00023136"/>
    </source>
</evidence>
<dbReference type="GO" id="GO:0031902">
    <property type="term" value="C:late endosome membrane"/>
    <property type="evidence" value="ECO:0007669"/>
    <property type="project" value="InterPro"/>
</dbReference>
<keyword evidence="7" id="KW-1185">Reference proteome</keyword>
<evidence type="ECO:0000256" key="4">
    <source>
        <dbReference type="ARBA" id="ARBA00023139"/>
    </source>
</evidence>
<dbReference type="Proteomes" id="UP000237438">
    <property type="component" value="Unassembled WGS sequence"/>
</dbReference>
<dbReference type="GO" id="GO:0043410">
    <property type="term" value="P:positive regulation of MAPK cascade"/>
    <property type="evidence" value="ECO:0007669"/>
    <property type="project" value="InterPro"/>
</dbReference>
<organism evidence="6 7">
    <name type="scientific">Erysiphe pulchra</name>
    <dbReference type="NCBI Taxonomy" id="225359"/>
    <lineage>
        <taxon>Eukaryota</taxon>
        <taxon>Fungi</taxon>
        <taxon>Dikarya</taxon>
        <taxon>Ascomycota</taxon>
        <taxon>Pezizomycotina</taxon>
        <taxon>Leotiomycetes</taxon>
        <taxon>Erysiphales</taxon>
        <taxon>Erysiphaceae</taxon>
        <taxon>Erysiphe</taxon>
    </lineage>
</organism>
<dbReference type="OrthoDB" id="5299893at2759"/>
<sequence length="169" mass="18524">MGICLSCLDRDLDRDFSDEDEQSQLLYDDPPAATNYGSFGHRNSKSIYANQAEAQRANKALTKVVTNASNHLVDIFAMVPQEVAQSTTTALFSIQNDHSKSYKNIMTKLSANYPSELSEPESSGSLVAGFDEWELDGESLEKSTIHPRIVSDGIGPFLGDFRDPASGKE</sequence>
<proteinExistence type="predicted"/>
<dbReference type="GO" id="GO:0016197">
    <property type="term" value="P:endosomal transport"/>
    <property type="evidence" value="ECO:0007669"/>
    <property type="project" value="InterPro"/>
</dbReference>